<evidence type="ECO:0000313" key="1">
    <source>
        <dbReference type="EMBL" id="PKI74236.1"/>
    </source>
</evidence>
<dbReference type="Proteomes" id="UP000233551">
    <property type="component" value="Unassembled WGS sequence"/>
</dbReference>
<evidence type="ECO:0000313" key="2">
    <source>
        <dbReference type="Proteomes" id="UP000233551"/>
    </source>
</evidence>
<organism evidence="1 2">
    <name type="scientific">Punica granatum</name>
    <name type="common">Pomegranate</name>
    <dbReference type="NCBI Taxonomy" id="22663"/>
    <lineage>
        <taxon>Eukaryota</taxon>
        <taxon>Viridiplantae</taxon>
        <taxon>Streptophyta</taxon>
        <taxon>Embryophyta</taxon>
        <taxon>Tracheophyta</taxon>
        <taxon>Spermatophyta</taxon>
        <taxon>Magnoliopsida</taxon>
        <taxon>eudicotyledons</taxon>
        <taxon>Gunneridae</taxon>
        <taxon>Pentapetalae</taxon>
        <taxon>rosids</taxon>
        <taxon>malvids</taxon>
        <taxon>Myrtales</taxon>
        <taxon>Lythraceae</taxon>
        <taxon>Punica</taxon>
    </lineage>
</organism>
<protein>
    <submittedName>
        <fullName evidence="1">Uncharacterized protein</fullName>
    </submittedName>
</protein>
<proteinExistence type="predicted"/>
<keyword evidence="2" id="KW-1185">Reference proteome</keyword>
<sequence length="126" mass="14115">MALVRTRISSRRCPHAYTPNARLGRIQLPGGRMMETREKGVATYDLKVEDRLLANNFLLQIEGVVRDVIRSRVARGRGPECRVSSGPAWALLDHAAWKCPPTRGCVTDTSEKESPLIVYDLKVEGR</sequence>
<dbReference type="AlphaFoldDB" id="A0A2I0L248"/>
<comment type="caution">
    <text evidence="1">The sequence shown here is derived from an EMBL/GenBank/DDBJ whole genome shotgun (WGS) entry which is preliminary data.</text>
</comment>
<accession>A0A2I0L248</accession>
<dbReference type="EMBL" id="PGOL01000219">
    <property type="protein sequence ID" value="PKI74236.1"/>
    <property type="molecule type" value="Genomic_DNA"/>
</dbReference>
<reference evidence="1 2" key="1">
    <citation type="submission" date="2017-11" db="EMBL/GenBank/DDBJ databases">
        <title>De-novo sequencing of pomegranate (Punica granatum L.) genome.</title>
        <authorList>
            <person name="Akparov Z."/>
            <person name="Amiraslanov A."/>
            <person name="Hajiyeva S."/>
            <person name="Abbasov M."/>
            <person name="Kaur K."/>
            <person name="Hamwieh A."/>
            <person name="Solovyev V."/>
            <person name="Salamov A."/>
            <person name="Braich B."/>
            <person name="Kosarev P."/>
            <person name="Mahmoud A."/>
            <person name="Hajiyev E."/>
            <person name="Babayeva S."/>
            <person name="Izzatullayeva V."/>
            <person name="Mammadov A."/>
            <person name="Mammadov A."/>
            <person name="Sharifova S."/>
            <person name="Ojaghi J."/>
            <person name="Eynullazada K."/>
            <person name="Bayramov B."/>
            <person name="Abdulazimova A."/>
            <person name="Shahmuradov I."/>
        </authorList>
    </citation>
    <scope>NUCLEOTIDE SEQUENCE [LARGE SCALE GENOMIC DNA]</scope>
    <source>
        <strain evidence="2">cv. AG2017</strain>
        <tissue evidence="1">Leaf</tissue>
    </source>
</reference>
<name>A0A2I0L248_PUNGR</name>
<gene>
    <name evidence="1" type="ORF">CRG98_005357</name>
</gene>